<dbReference type="InterPro" id="IPR049126">
    <property type="entry name" value="FAN1-like_TPR"/>
</dbReference>
<keyword evidence="1 5" id="KW-0540">Nuclease</keyword>
<dbReference type="PANTHER" id="PTHR15749">
    <property type="entry name" value="FANCONI-ASSOCIATED NUCLEASE 1"/>
    <property type="match status" value="1"/>
</dbReference>
<proteinExistence type="inferred from homology"/>
<evidence type="ECO:0000313" key="8">
    <source>
        <dbReference type="EMBL" id="CAE0431954.1"/>
    </source>
</evidence>
<comment type="catalytic activity">
    <reaction evidence="5">
        <text>Hydrolytically removes 5'-nucleotides successively from the 3'-hydroxy termini of 3'-hydroxy-terminated oligonucleotides.</text>
        <dbReference type="EC" id="3.1.4.1"/>
    </reaction>
</comment>
<dbReference type="GO" id="GO:0036297">
    <property type="term" value="P:interstrand cross-link repair"/>
    <property type="evidence" value="ECO:0007669"/>
    <property type="project" value="InterPro"/>
</dbReference>
<accession>A0A6S7ZZ00</accession>
<feature type="domain" description="VRR-NUC" evidence="6">
    <location>
        <begin position="314"/>
        <end position="484"/>
    </location>
</feature>
<sequence length="486" mass="55661">MMKLFSLAFLSAEFLEDHETWLKHNNGSNDFSKDHPPFLHRFNAGSALCGAISESIPILERVRKYECAMILLEKLLSQEKYLRKRRGRWYERLCINLKHLGSDSLVENACLRCLSDPYVPKNGAYNLSAKKRLLRYQKTQKKTKTKLNSGADCDSNNDKNTNIAIEPRWETIRIAGKATNKKTGEKSRFVSKTEHIIGCDLTCSIESLALQYFSSSSESQSQSQPTSKNNDGVWDGIHCEGTPFRSLFTLLLWDVIFDSSVPDVFQNRFQNAPLDLSCGNDLEEDEEKEEMYSSLFYRNRVSSISKRIEEIKNMTQVKLATTVKDTWCEKRNTGAIGIDWNYGYNVQTLQYIAACLGPDGIAAILLRMCMNYSHWVGGMPDLFLVRAFHRDTGAQIFLLDTNLCQSFGKRVFEQRPVIDHDAEKKTDSMELTSPMDMEYLSTIRCECMFVEVKGPNDRLSEKQQLWLNYLVENNIPAKVLKINSVK</sequence>
<evidence type="ECO:0000256" key="3">
    <source>
        <dbReference type="ARBA" id="ARBA00022801"/>
    </source>
</evidence>
<evidence type="ECO:0000256" key="5">
    <source>
        <dbReference type="RuleBase" id="RU365033"/>
    </source>
</evidence>
<keyword evidence="4 5" id="KW-0460">Magnesium</keyword>
<comment type="function">
    <text evidence="5">Nuclease required for the repair of DNA interstrand cross-links (ICL). Acts as a 5'-3' exonuclease that anchors at a cut end of DNA and cleaves DNA successively at every third nucleotide, allowing to excise an ICL from one strand through flanking incisions.</text>
</comment>
<protein>
    <recommendedName>
        <fullName evidence="5">Fanconi-associated nuclease</fullName>
        <ecNumber evidence="5">3.1.4.1</ecNumber>
    </recommendedName>
</protein>
<dbReference type="PANTHER" id="PTHR15749:SF4">
    <property type="entry name" value="FANCONI-ASSOCIATED NUCLEASE 1"/>
    <property type="match status" value="1"/>
</dbReference>
<keyword evidence="5" id="KW-0464">Manganese</keyword>
<organism evidence="7">
    <name type="scientific">Aplanochytrium stocchinoi</name>
    <dbReference type="NCBI Taxonomy" id="215587"/>
    <lineage>
        <taxon>Eukaryota</taxon>
        <taxon>Sar</taxon>
        <taxon>Stramenopiles</taxon>
        <taxon>Bigyra</taxon>
        <taxon>Labyrinthulomycetes</taxon>
        <taxon>Thraustochytrida</taxon>
        <taxon>Thraustochytriidae</taxon>
        <taxon>Aplanochytrium</taxon>
    </lineage>
</organism>
<name>A0A6S7ZZ00_9STRA</name>
<keyword evidence="2 5" id="KW-0479">Metal-binding</keyword>
<dbReference type="InterPro" id="IPR049132">
    <property type="entry name" value="FAN1-like_euk"/>
</dbReference>
<gene>
    <name evidence="7" type="ORF">ASTO00021_LOCUS2289</name>
    <name evidence="8" type="ORF">ASTO00021_LOCUS2290</name>
</gene>
<evidence type="ECO:0000256" key="1">
    <source>
        <dbReference type="ARBA" id="ARBA00022722"/>
    </source>
</evidence>
<keyword evidence="3 5" id="KW-0378">Hydrolase</keyword>
<dbReference type="Pfam" id="PF08774">
    <property type="entry name" value="VRR_NUC"/>
    <property type="match status" value="2"/>
</dbReference>
<dbReference type="EMBL" id="HBIN01003336">
    <property type="protein sequence ID" value="CAE0431953.1"/>
    <property type="molecule type" value="Transcribed_RNA"/>
</dbReference>
<comment type="similarity">
    <text evidence="5">Belongs to the FAN1 family.</text>
</comment>
<evidence type="ECO:0000256" key="2">
    <source>
        <dbReference type="ARBA" id="ARBA00022723"/>
    </source>
</evidence>
<dbReference type="EMBL" id="HBIN01003337">
    <property type="protein sequence ID" value="CAE0431954.1"/>
    <property type="molecule type" value="Transcribed_RNA"/>
</dbReference>
<evidence type="ECO:0000313" key="7">
    <source>
        <dbReference type="EMBL" id="CAE0431953.1"/>
    </source>
</evidence>
<evidence type="ECO:0000256" key="4">
    <source>
        <dbReference type="ARBA" id="ARBA00022842"/>
    </source>
</evidence>
<dbReference type="GO" id="GO:0005634">
    <property type="term" value="C:nucleus"/>
    <property type="evidence" value="ECO:0007669"/>
    <property type="project" value="UniProtKB-SubCell"/>
</dbReference>
<dbReference type="InterPro" id="IPR033315">
    <property type="entry name" value="Fan1-like"/>
</dbReference>
<dbReference type="GO" id="GO:0017108">
    <property type="term" value="F:5'-flap endonuclease activity"/>
    <property type="evidence" value="ECO:0007669"/>
    <property type="project" value="TreeGrafter"/>
</dbReference>
<dbReference type="Pfam" id="PF21170">
    <property type="entry name" value="FAN1_TPR"/>
    <property type="match status" value="1"/>
</dbReference>
<dbReference type="EC" id="3.1.4.1" evidence="5"/>
<keyword evidence="5" id="KW-0539">Nucleus</keyword>
<comment type="subcellular location">
    <subcellularLocation>
        <location evidence="5">Nucleus</location>
    </subcellularLocation>
</comment>
<keyword evidence="5" id="KW-0227">DNA damage</keyword>
<keyword evidence="5" id="KW-0234">DNA repair</keyword>
<dbReference type="GO" id="GO:0008409">
    <property type="term" value="F:5'-3' exonuclease activity"/>
    <property type="evidence" value="ECO:0007669"/>
    <property type="project" value="TreeGrafter"/>
</dbReference>
<comment type="cofactor">
    <cofactor evidence="5">
        <name>Mg(2+)</name>
        <dbReference type="ChEBI" id="CHEBI:18420"/>
    </cofactor>
    <cofactor evidence="5">
        <name>Mn(2+)</name>
        <dbReference type="ChEBI" id="CHEBI:29035"/>
    </cofactor>
</comment>
<reference evidence="7" key="1">
    <citation type="submission" date="2021-01" db="EMBL/GenBank/DDBJ databases">
        <authorList>
            <person name="Corre E."/>
            <person name="Pelletier E."/>
            <person name="Niang G."/>
            <person name="Scheremetjew M."/>
            <person name="Finn R."/>
            <person name="Kale V."/>
            <person name="Holt S."/>
            <person name="Cochrane G."/>
            <person name="Meng A."/>
            <person name="Brown T."/>
            <person name="Cohen L."/>
        </authorList>
    </citation>
    <scope>NUCLEOTIDE SEQUENCE</scope>
    <source>
        <strain evidence="7">GSBS06</strain>
    </source>
</reference>
<dbReference type="SMART" id="SM00990">
    <property type="entry name" value="VRR_NUC"/>
    <property type="match status" value="1"/>
</dbReference>
<dbReference type="GO" id="GO:0004528">
    <property type="term" value="F:phosphodiesterase I activity"/>
    <property type="evidence" value="ECO:0007669"/>
    <property type="project" value="UniProtKB-EC"/>
</dbReference>
<evidence type="ECO:0000259" key="6">
    <source>
        <dbReference type="SMART" id="SM00990"/>
    </source>
</evidence>
<dbReference type="CDD" id="cd22326">
    <property type="entry name" value="FAN1-like"/>
    <property type="match status" value="1"/>
</dbReference>
<dbReference type="AlphaFoldDB" id="A0A6S7ZZ00"/>
<dbReference type="InterPro" id="IPR014883">
    <property type="entry name" value="VRR_NUC"/>
</dbReference>
<dbReference type="GO" id="GO:0046872">
    <property type="term" value="F:metal ion binding"/>
    <property type="evidence" value="ECO:0007669"/>
    <property type="project" value="UniProtKB-KW"/>
</dbReference>
<dbReference type="GO" id="GO:0070336">
    <property type="term" value="F:flap-structured DNA binding"/>
    <property type="evidence" value="ECO:0007669"/>
    <property type="project" value="TreeGrafter"/>
</dbReference>